<feature type="transmembrane region" description="Helical" evidence="1">
    <location>
        <begin position="106"/>
        <end position="128"/>
    </location>
</feature>
<feature type="transmembrane region" description="Helical" evidence="1">
    <location>
        <begin position="72"/>
        <end position="94"/>
    </location>
</feature>
<dbReference type="RefSeq" id="WP_382175729.1">
    <property type="nucleotide sequence ID" value="NZ_JBHRXX010000007.1"/>
</dbReference>
<gene>
    <name evidence="2" type="ORF">ACFOPI_15845</name>
</gene>
<feature type="transmembrane region" description="Helical" evidence="1">
    <location>
        <begin position="49"/>
        <end position="66"/>
    </location>
</feature>
<keyword evidence="1" id="KW-0472">Membrane</keyword>
<proteinExistence type="predicted"/>
<protein>
    <submittedName>
        <fullName evidence="2">DUF6622 family protein</fullName>
    </submittedName>
</protein>
<dbReference type="Pfam" id="PF20327">
    <property type="entry name" value="DUF6622"/>
    <property type="match status" value="1"/>
</dbReference>
<dbReference type="InterPro" id="IPR046730">
    <property type="entry name" value="DUF6622"/>
</dbReference>
<name>A0ABV7W805_9BURK</name>
<keyword evidence="1" id="KW-1133">Transmembrane helix</keyword>
<dbReference type="EMBL" id="JBHRXX010000007">
    <property type="protein sequence ID" value="MFC3685077.1"/>
    <property type="molecule type" value="Genomic_DNA"/>
</dbReference>
<reference evidence="3" key="1">
    <citation type="journal article" date="2019" name="Int. J. Syst. Evol. Microbiol.">
        <title>The Global Catalogue of Microorganisms (GCM) 10K type strain sequencing project: providing services to taxonomists for standard genome sequencing and annotation.</title>
        <authorList>
            <consortium name="The Broad Institute Genomics Platform"/>
            <consortium name="The Broad Institute Genome Sequencing Center for Infectious Disease"/>
            <person name="Wu L."/>
            <person name="Ma J."/>
        </authorList>
    </citation>
    <scope>NUCLEOTIDE SEQUENCE [LARGE SCALE GENOMIC DNA]</scope>
    <source>
        <strain evidence="3">KCTC 42501</strain>
    </source>
</reference>
<evidence type="ECO:0000256" key="1">
    <source>
        <dbReference type="SAM" id="Phobius"/>
    </source>
</evidence>
<evidence type="ECO:0000313" key="2">
    <source>
        <dbReference type="EMBL" id="MFC3685077.1"/>
    </source>
</evidence>
<keyword evidence="1" id="KW-0812">Transmembrane</keyword>
<feature type="transmembrane region" description="Helical" evidence="1">
    <location>
        <begin position="20"/>
        <end position="37"/>
    </location>
</feature>
<feature type="transmembrane region" description="Helical" evidence="1">
    <location>
        <begin position="148"/>
        <end position="172"/>
    </location>
</feature>
<evidence type="ECO:0000313" key="3">
    <source>
        <dbReference type="Proteomes" id="UP001595729"/>
    </source>
</evidence>
<comment type="caution">
    <text evidence="2">The sequence shown here is derived from an EMBL/GenBank/DDBJ whole genome shotgun (WGS) entry which is preliminary data.</text>
</comment>
<organism evidence="2 3">
    <name type="scientific">Hydrogenophaga luteola</name>
    <dbReference type="NCBI Taxonomy" id="1591122"/>
    <lineage>
        <taxon>Bacteria</taxon>
        <taxon>Pseudomonadati</taxon>
        <taxon>Pseudomonadota</taxon>
        <taxon>Betaproteobacteria</taxon>
        <taxon>Burkholderiales</taxon>
        <taxon>Comamonadaceae</taxon>
        <taxon>Hydrogenophaga</taxon>
    </lineage>
</organism>
<accession>A0ABV7W805</accession>
<sequence>MLIQLLMNHPEAGVEILRRTPTWVWGLLTGLLLLGAIQLRTRRISVRRAAAPAVGLTAFSLISLGSDLAAGPWLAPGLLVWLAAGALVLAWRGPRALPPGTTHDPATGLFTLPGSALPLLTIAAIFLLKYGIGVELAMQPGLRLDPLFALSMAAGYGALTGLFSARPVALWLMATQQDRAVNA</sequence>
<dbReference type="Proteomes" id="UP001595729">
    <property type="component" value="Unassembled WGS sequence"/>
</dbReference>
<keyword evidence="3" id="KW-1185">Reference proteome</keyword>